<evidence type="ECO:0008006" key="4">
    <source>
        <dbReference type="Google" id="ProtNLM"/>
    </source>
</evidence>
<protein>
    <recommendedName>
        <fullName evidence="4">Carboxypeptidase-like regulatory domain-containing protein</fullName>
    </recommendedName>
</protein>
<feature type="chain" id="PRO_5045135012" description="Carboxypeptidase-like regulatory domain-containing protein" evidence="1">
    <location>
        <begin position="19"/>
        <end position="295"/>
    </location>
</feature>
<dbReference type="InterPro" id="IPR008969">
    <property type="entry name" value="CarboxyPept-like_regulatory"/>
</dbReference>
<gene>
    <name evidence="2" type="ORF">J2X31_000625</name>
</gene>
<proteinExistence type="predicted"/>
<evidence type="ECO:0000313" key="2">
    <source>
        <dbReference type="EMBL" id="MDR6966627.1"/>
    </source>
</evidence>
<keyword evidence="3" id="KW-1185">Reference proteome</keyword>
<dbReference type="RefSeq" id="WP_310024305.1">
    <property type="nucleotide sequence ID" value="NZ_JAVDVI010000002.1"/>
</dbReference>
<evidence type="ECO:0000256" key="1">
    <source>
        <dbReference type="SAM" id="SignalP"/>
    </source>
</evidence>
<reference evidence="2 3" key="1">
    <citation type="submission" date="2023-07" db="EMBL/GenBank/DDBJ databases">
        <title>Sorghum-associated microbial communities from plants grown in Nebraska, USA.</title>
        <authorList>
            <person name="Schachtman D."/>
        </authorList>
    </citation>
    <scope>NUCLEOTIDE SEQUENCE [LARGE SCALE GENOMIC DNA]</scope>
    <source>
        <strain evidence="2 3">3773</strain>
    </source>
</reference>
<dbReference type="Gene3D" id="2.60.40.1120">
    <property type="entry name" value="Carboxypeptidase-like, regulatory domain"/>
    <property type="match status" value="1"/>
</dbReference>
<evidence type="ECO:0000313" key="3">
    <source>
        <dbReference type="Proteomes" id="UP001255185"/>
    </source>
</evidence>
<sequence length="295" mass="33657">MKFYLQAIFLLLAVQNFAQTTGIVQDSLTKKTIPYVNIWVDNENIGATSEENGSFTISNDALNKTLILSCVGYETKAIKLSHNNQVFYLKKASIQLEEVLVQSQKKTIFNTISTFDLETATTGFGIQLAPWIVGRFFEYDQSYEKTPYLNTIKLATNSNIKGALFKMVLYVPDEKGAPGDYLYNEDIIFSVPKGHRETTIDVSKYKIAFPEKGLFVAFEWLTIEQNKFQYKFKDLNSKGYKKAFRYEPTLSAYMTPEYGNTWIYLNAQWKKFDTISVGKDKGSFSTLAIETILSN</sequence>
<dbReference type="Proteomes" id="UP001255185">
    <property type="component" value="Unassembled WGS sequence"/>
</dbReference>
<accession>A0ABU1TLD1</accession>
<dbReference type="EMBL" id="JAVDVI010000002">
    <property type="protein sequence ID" value="MDR6966627.1"/>
    <property type="molecule type" value="Genomic_DNA"/>
</dbReference>
<name>A0ABU1TLD1_9FLAO</name>
<feature type="signal peptide" evidence="1">
    <location>
        <begin position="1"/>
        <end position="18"/>
    </location>
</feature>
<keyword evidence="1" id="KW-0732">Signal</keyword>
<organism evidence="2 3">
    <name type="scientific">Flavobacterium arsenatis</name>
    <dbReference type="NCBI Taxonomy" id="1484332"/>
    <lineage>
        <taxon>Bacteria</taxon>
        <taxon>Pseudomonadati</taxon>
        <taxon>Bacteroidota</taxon>
        <taxon>Flavobacteriia</taxon>
        <taxon>Flavobacteriales</taxon>
        <taxon>Flavobacteriaceae</taxon>
        <taxon>Flavobacterium</taxon>
    </lineage>
</organism>
<dbReference type="Pfam" id="PF13715">
    <property type="entry name" value="CarbopepD_reg_2"/>
    <property type="match status" value="1"/>
</dbReference>
<comment type="caution">
    <text evidence="2">The sequence shown here is derived from an EMBL/GenBank/DDBJ whole genome shotgun (WGS) entry which is preliminary data.</text>
</comment>
<dbReference type="SUPFAM" id="SSF49464">
    <property type="entry name" value="Carboxypeptidase regulatory domain-like"/>
    <property type="match status" value="1"/>
</dbReference>